<feature type="domain" description="TRAF3-interacting protein 1 C-terminal" evidence="13">
    <location>
        <begin position="483"/>
        <end position="633"/>
    </location>
</feature>
<dbReference type="Pfam" id="PF17749">
    <property type="entry name" value="MIP-T3_C"/>
    <property type="match status" value="1"/>
</dbReference>
<dbReference type="Pfam" id="PF10243">
    <property type="entry name" value="MIP-T3"/>
    <property type="match status" value="1"/>
</dbReference>
<evidence type="ECO:0000256" key="9">
    <source>
        <dbReference type="ARBA" id="ARBA00070492"/>
    </source>
</evidence>
<keyword evidence="5 10" id="KW-0175">Coiled coil</keyword>
<dbReference type="FunFam" id="1.10.418.50:FF:000001">
    <property type="entry name" value="TRAF3-interacting protein 1 isoform X1"/>
    <property type="match status" value="1"/>
</dbReference>
<comment type="caution">
    <text evidence="14">The sequence shown here is derived from an EMBL/GenBank/DDBJ whole genome shotgun (WGS) entry which is preliminary data.</text>
</comment>
<comment type="subcellular location">
    <subcellularLocation>
        <location evidence="2">Cytoplasm</location>
        <location evidence="2">Cytoskeleton</location>
        <location evidence="2">Cilium axoneme</location>
    </subcellularLocation>
    <subcellularLocation>
        <location evidence="1">Cytoplasm</location>
        <location evidence="1">Cytoskeleton</location>
        <location evidence="1">Cilium basal body</location>
    </subcellularLocation>
</comment>
<dbReference type="GO" id="GO:0005930">
    <property type="term" value="C:axoneme"/>
    <property type="evidence" value="ECO:0007669"/>
    <property type="project" value="UniProtKB-SubCell"/>
</dbReference>
<feature type="compositionally biased region" description="Basic and acidic residues" evidence="11">
    <location>
        <begin position="277"/>
        <end position="287"/>
    </location>
</feature>
<feature type="compositionally biased region" description="Basic and acidic residues" evidence="11">
    <location>
        <begin position="183"/>
        <end position="201"/>
    </location>
</feature>
<organism evidence="14 15">
    <name type="scientific">Polypedilum vanderplanki</name>
    <name type="common">Sleeping chironomid midge</name>
    <dbReference type="NCBI Taxonomy" id="319348"/>
    <lineage>
        <taxon>Eukaryota</taxon>
        <taxon>Metazoa</taxon>
        <taxon>Ecdysozoa</taxon>
        <taxon>Arthropoda</taxon>
        <taxon>Hexapoda</taxon>
        <taxon>Insecta</taxon>
        <taxon>Pterygota</taxon>
        <taxon>Neoptera</taxon>
        <taxon>Endopterygota</taxon>
        <taxon>Diptera</taxon>
        <taxon>Nematocera</taxon>
        <taxon>Chironomoidea</taxon>
        <taxon>Chironomidae</taxon>
        <taxon>Chironominae</taxon>
        <taxon>Polypedilum</taxon>
        <taxon>Polypedilum</taxon>
    </lineage>
</organism>
<dbReference type="PANTHER" id="PTHR31363:SF0">
    <property type="entry name" value="TRAF3-INTERACTING PROTEIN 1"/>
    <property type="match status" value="1"/>
</dbReference>
<dbReference type="OrthoDB" id="10258914at2759"/>
<name>A0A9J6BTU7_POLVA</name>
<evidence type="ECO:0000313" key="14">
    <source>
        <dbReference type="EMBL" id="KAG5673154.1"/>
    </source>
</evidence>
<feature type="compositionally biased region" description="Basic and acidic residues" evidence="11">
    <location>
        <begin position="299"/>
        <end position="314"/>
    </location>
</feature>
<evidence type="ECO:0000256" key="8">
    <source>
        <dbReference type="ARBA" id="ARBA00043971"/>
    </source>
</evidence>
<feature type="compositionally biased region" description="Basic and acidic residues" evidence="11">
    <location>
        <begin position="164"/>
        <end position="176"/>
    </location>
</feature>
<dbReference type="AlphaFoldDB" id="A0A9J6BTU7"/>
<evidence type="ECO:0000256" key="1">
    <source>
        <dbReference type="ARBA" id="ARBA00004120"/>
    </source>
</evidence>
<dbReference type="GO" id="GO:0036064">
    <property type="term" value="C:ciliary basal body"/>
    <property type="evidence" value="ECO:0007669"/>
    <property type="project" value="TreeGrafter"/>
</dbReference>
<evidence type="ECO:0000256" key="3">
    <source>
        <dbReference type="ARBA" id="ARBA00022490"/>
    </source>
</evidence>
<proteinExistence type="inferred from homology"/>
<dbReference type="EMBL" id="JADBJN010000003">
    <property type="protein sequence ID" value="KAG5673154.1"/>
    <property type="molecule type" value="Genomic_DNA"/>
</dbReference>
<dbReference type="GO" id="GO:0008017">
    <property type="term" value="F:microtubule binding"/>
    <property type="evidence" value="ECO:0007669"/>
    <property type="project" value="InterPro"/>
</dbReference>
<feature type="compositionally biased region" description="Basic and acidic residues" evidence="11">
    <location>
        <begin position="343"/>
        <end position="353"/>
    </location>
</feature>
<keyword evidence="3" id="KW-0963">Cytoplasm</keyword>
<evidence type="ECO:0000256" key="10">
    <source>
        <dbReference type="SAM" id="Coils"/>
    </source>
</evidence>
<keyword evidence="7" id="KW-0966">Cell projection</keyword>
<evidence type="ECO:0000256" key="2">
    <source>
        <dbReference type="ARBA" id="ARBA00004430"/>
    </source>
</evidence>
<dbReference type="GO" id="GO:0042073">
    <property type="term" value="P:intraciliary transport"/>
    <property type="evidence" value="ECO:0007669"/>
    <property type="project" value="TreeGrafter"/>
</dbReference>
<dbReference type="InterPro" id="IPR042576">
    <property type="entry name" value="TRAF3IP1_N_sf"/>
</dbReference>
<gene>
    <name evidence="14" type="ORF">PVAND_003222</name>
</gene>
<dbReference type="InterPro" id="IPR040468">
    <property type="entry name" value="TRAF3IP1_N"/>
</dbReference>
<evidence type="ECO:0000256" key="11">
    <source>
        <dbReference type="SAM" id="MobiDB-lite"/>
    </source>
</evidence>
<dbReference type="InterPro" id="IPR041476">
    <property type="entry name" value="TRAF3IP1_C"/>
</dbReference>
<keyword evidence="4" id="KW-0970">Cilium biogenesis/degradation</keyword>
<dbReference type="GO" id="GO:0070507">
    <property type="term" value="P:regulation of microtubule cytoskeleton organization"/>
    <property type="evidence" value="ECO:0007669"/>
    <property type="project" value="TreeGrafter"/>
</dbReference>
<feature type="compositionally biased region" description="Low complexity" evidence="11">
    <location>
        <begin position="395"/>
        <end position="409"/>
    </location>
</feature>
<dbReference type="GO" id="GO:0030992">
    <property type="term" value="C:intraciliary transport particle B"/>
    <property type="evidence" value="ECO:0007669"/>
    <property type="project" value="TreeGrafter"/>
</dbReference>
<feature type="compositionally biased region" description="Polar residues" evidence="11">
    <location>
        <begin position="358"/>
        <end position="372"/>
    </location>
</feature>
<feature type="compositionally biased region" description="Basic and acidic residues" evidence="11">
    <location>
        <begin position="373"/>
        <end position="393"/>
    </location>
</feature>
<dbReference type="GO" id="GO:0048731">
    <property type="term" value="P:system development"/>
    <property type="evidence" value="ECO:0007669"/>
    <property type="project" value="UniProtKB-ARBA"/>
</dbReference>
<comment type="similarity">
    <text evidence="8">Belongs to the TRAF3IP1 family.</text>
</comment>
<accession>A0A9J6BTU7</accession>
<feature type="compositionally biased region" description="Basic and acidic residues" evidence="11">
    <location>
        <begin position="252"/>
        <end position="265"/>
    </location>
</feature>
<dbReference type="InterPro" id="IPR018799">
    <property type="entry name" value="TRAF3IP1"/>
</dbReference>
<evidence type="ECO:0000256" key="6">
    <source>
        <dbReference type="ARBA" id="ARBA00023212"/>
    </source>
</evidence>
<evidence type="ECO:0000259" key="13">
    <source>
        <dbReference type="Pfam" id="PF17749"/>
    </source>
</evidence>
<reference evidence="14" key="1">
    <citation type="submission" date="2021-03" db="EMBL/GenBank/DDBJ databases">
        <title>Chromosome level genome of the anhydrobiotic midge Polypedilum vanderplanki.</title>
        <authorList>
            <person name="Yoshida Y."/>
            <person name="Kikawada T."/>
            <person name="Gusev O."/>
        </authorList>
    </citation>
    <scope>NUCLEOTIDE SEQUENCE</scope>
    <source>
        <strain evidence="14">NIAS01</strain>
        <tissue evidence="14">Whole body or cell culture</tissue>
    </source>
</reference>
<keyword evidence="6" id="KW-0206">Cytoskeleton</keyword>
<dbReference type="GO" id="GO:0060271">
    <property type="term" value="P:cilium assembly"/>
    <property type="evidence" value="ECO:0007669"/>
    <property type="project" value="TreeGrafter"/>
</dbReference>
<feature type="region of interest" description="Disordered" evidence="11">
    <location>
        <begin position="133"/>
        <end position="418"/>
    </location>
</feature>
<sequence>MTENNVDAEVIKRTQDTLGKFVKKPPLSEKLLKKPPFKFILDIVKAVIRDTSFLQNLYSDEELNAEKDRDGKMKFLQKLIDVIKIVTKQDLQVKTSKIVAGLEADKTNQLFQAIAYALDNKLDSTEAVNIVNNGNAEKNKSKPTKSEQKTKPATKVNSKQPPPSRDRTPSKPEPKKQMTSQKSIEKKNPVKEKIALKEKPSSKSKANVNDTKKLKKAPSRDSDSMSSLKIEEKIMTNGSHENYSITPSRQNSQEKQEEIEIENHQEVPQQQQIETAEDSKENEEPKVNGDVNHVIESNGHAEIEKEPEILKPQDELAAIIDEEAEYRRKEKSAKKLSSRHRQKSVENENHEKQQQQQESPSIEVNNKQQQLPQDEKIDRFKSSFKRESLDRPRTSLRPPSARPASSRPAAPRRRDKNVEIVLQPEENMKLAGIQVKMENFSKELEDDGENLVIIEDPSASTENSFLNERLSKNASIDSGELHSDHGVLVQQILETEKNFEGALGLDANAEQIKKTEIEYDESRNQSNIKQIENLKELIQKLVRSLNPMGKLMDYVQEDIDSMQREYVKWNEIYKQASIDLKREQNETQTAIEPLKFQLNQLEKSIDEHRQLIDEMRGQLMMSEQKINKIFMEV</sequence>
<feature type="compositionally biased region" description="Basic and acidic residues" evidence="11">
    <location>
        <begin position="137"/>
        <end position="150"/>
    </location>
</feature>
<evidence type="ECO:0000313" key="15">
    <source>
        <dbReference type="Proteomes" id="UP001107558"/>
    </source>
</evidence>
<evidence type="ECO:0000259" key="12">
    <source>
        <dbReference type="Pfam" id="PF10243"/>
    </source>
</evidence>
<dbReference type="GO" id="GO:0048513">
    <property type="term" value="P:animal organ development"/>
    <property type="evidence" value="ECO:0007669"/>
    <property type="project" value="UniProtKB-ARBA"/>
</dbReference>
<feature type="compositionally biased region" description="Basic and acidic residues" evidence="11">
    <location>
        <begin position="218"/>
        <end position="234"/>
    </location>
</feature>
<feature type="compositionally biased region" description="Polar residues" evidence="11">
    <location>
        <begin position="236"/>
        <end position="251"/>
    </location>
</feature>
<evidence type="ECO:0000256" key="7">
    <source>
        <dbReference type="ARBA" id="ARBA00023273"/>
    </source>
</evidence>
<protein>
    <recommendedName>
        <fullName evidence="9">TRAF3-interacting protein 1</fullName>
    </recommendedName>
</protein>
<dbReference type="PANTHER" id="PTHR31363">
    <property type="entry name" value="TRAF3-INTERACTING PROTEIN 1"/>
    <property type="match status" value="1"/>
</dbReference>
<feature type="coiled-coil region" evidence="10">
    <location>
        <begin position="598"/>
        <end position="625"/>
    </location>
</feature>
<evidence type="ECO:0000256" key="5">
    <source>
        <dbReference type="ARBA" id="ARBA00023054"/>
    </source>
</evidence>
<evidence type="ECO:0000256" key="4">
    <source>
        <dbReference type="ARBA" id="ARBA00022794"/>
    </source>
</evidence>
<feature type="compositionally biased region" description="Basic residues" evidence="11">
    <location>
        <begin position="329"/>
        <end position="342"/>
    </location>
</feature>
<feature type="domain" description="TRAF3-interacting protein 1 N-terminal" evidence="12">
    <location>
        <begin position="11"/>
        <end position="116"/>
    </location>
</feature>
<dbReference type="Proteomes" id="UP001107558">
    <property type="component" value="Chromosome 3"/>
</dbReference>
<dbReference type="Gene3D" id="1.10.418.50">
    <property type="entry name" value="Microtubule-binding protein MIP-T3"/>
    <property type="match status" value="1"/>
</dbReference>
<keyword evidence="15" id="KW-1185">Reference proteome</keyword>